<evidence type="ECO:0000256" key="2">
    <source>
        <dbReference type="SAM" id="Phobius"/>
    </source>
</evidence>
<evidence type="ECO:0000259" key="3">
    <source>
        <dbReference type="Pfam" id="PF20604"/>
    </source>
</evidence>
<feature type="transmembrane region" description="Helical" evidence="2">
    <location>
        <begin position="218"/>
        <end position="238"/>
    </location>
</feature>
<evidence type="ECO:0000313" key="5">
    <source>
        <dbReference type="Proteomes" id="UP000317093"/>
    </source>
</evidence>
<keyword evidence="2" id="KW-0472">Membrane</keyword>
<evidence type="ECO:0000313" key="4">
    <source>
        <dbReference type="EMBL" id="QDU59653.1"/>
    </source>
</evidence>
<proteinExistence type="predicted"/>
<feature type="transmembrane region" description="Helical" evidence="2">
    <location>
        <begin position="334"/>
        <end position="356"/>
    </location>
</feature>
<feature type="transmembrane region" description="Helical" evidence="2">
    <location>
        <begin position="302"/>
        <end position="322"/>
    </location>
</feature>
<name>A0A518AY57_9BACT</name>
<accession>A0A518AY57</accession>
<dbReference type="KEGG" id="knv:Pan216_04840"/>
<gene>
    <name evidence="4" type="ORF">Pan216_04840</name>
</gene>
<feature type="transmembrane region" description="Helical" evidence="2">
    <location>
        <begin position="365"/>
        <end position="383"/>
    </location>
</feature>
<feature type="transmembrane region" description="Helical" evidence="2">
    <location>
        <begin position="27"/>
        <end position="51"/>
    </location>
</feature>
<dbReference type="Pfam" id="PF20604">
    <property type="entry name" value="DUF6798"/>
    <property type="match status" value="1"/>
</dbReference>
<evidence type="ECO:0000256" key="1">
    <source>
        <dbReference type="SAM" id="MobiDB-lite"/>
    </source>
</evidence>
<keyword evidence="5" id="KW-1185">Reference proteome</keyword>
<reference evidence="4 5" key="1">
    <citation type="submission" date="2019-02" db="EMBL/GenBank/DDBJ databases">
        <title>Deep-cultivation of Planctomycetes and their phenomic and genomic characterization uncovers novel biology.</title>
        <authorList>
            <person name="Wiegand S."/>
            <person name="Jogler M."/>
            <person name="Boedeker C."/>
            <person name="Pinto D."/>
            <person name="Vollmers J."/>
            <person name="Rivas-Marin E."/>
            <person name="Kohn T."/>
            <person name="Peeters S.H."/>
            <person name="Heuer A."/>
            <person name="Rast P."/>
            <person name="Oberbeckmann S."/>
            <person name="Bunk B."/>
            <person name="Jeske O."/>
            <person name="Meyerdierks A."/>
            <person name="Storesund J.E."/>
            <person name="Kallscheuer N."/>
            <person name="Luecker S."/>
            <person name="Lage O.M."/>
            <person name="Pohl T."/>
            <person name="Merkel B.J."/>
            <person name="Hornburger P."/>
            <person name="Mueller R.-W."/>
            <person name="Bruemmer F."/>
            <person name="Labrenz M."/>
            <person name="Spormann A.M."/>
            <person name="Op den Camp H."/>
            <person name="Overmann J."/>
            <person name="Amann R."/>
            <person name="Jetten M.S.M."/>
            <person name="Mascher T."/>
            <person name="Medema M.H."/>
            <person name="Devos D.P."/>
            <person name="Kaster A.-K."/>
            <person name="Ovreas L."/>
            <person name="Rohde M."/>
            <person name="Galperin M.Y."/>
            <person name="Jogler C."/>
        </authorList>
    </citation>
    <scope>NUCLEOTIDE SEQUENCE [LARGE SCALE GENOMIC DNA]</scope>
    <source>
        <strain evidence="4 5">Pan216</strain>
    </source>
</reference>
<keyword evidence="2" id="KW-0812">Transmembrane</keyword>
<dbReference type="EMBL" id="CP036279">
    <property type="protein sequence ID" value="QDU59653.1"/>
    <property type="molecule type" value="Genomic_DNA"/>
</dbReference>
<organism evidence="4 5">
    <name type="scientific">Kolteria novifilia</name>
    <dbReference type="NCBI Taxonomy" id="2527975"/>
    <lineage>
        <taxon>Bacteria</taxon>
        <taxon>Pseudomonadati</taxon>
        <taxon>Planctomycetota</taxon>
        <taxon>Planctomycetia</taxon>
        <taxon>Kolteriales</taxon>
        <taxon>Kolteriaceae</taxon>
        <taxon>Kolteria</taxon>
    </lineage>
</organism>
<dbReference type="InterPro" id="IPR046477">
    <property type="entry name" value="DUF6798"/>
</dbReference>
<keyword evidence="2" id="KW-1133">Transmembrane helix</keyword>
<dbReference type="RefSeq" id="WP_145254266.1">
    <property type="nucleotide sequence ID" value="NZ_CP036279.1"/>
</dbReference>
<feature type="transmembrane region" description="Helical" evidence="2">
    <location>
        <begin position="181"/>
        <end position="206"/>
    </location>
</feature>
<dbReference type="OrthoDB" id="229702at2"/>
<dbReference type="Proteomes" id="UP000317093">
    <property type="component" value="Chromosome"/>
</dbReference>
<dbReference type="AlphaFoldDB" id="A0A518AY57"/>
<feature type="compositionally biased region" description="Basic and acidic residues" evidence="1">
    <location>
        <begin position="1"/>
        <end position="14"/>
    </location>
</feature>
<feature type="region of interest" description="Disordered" evidence="1">
    <location>
        <begin position="1"/>
        <end position="20"/>
    </location>
</feature>
<sequence length="544" mass="61034">MSHVEEMGETRPEGVDESTPPRPSFPFVLEFLLVLTIFAIVGGSRIVPGYNEDHYLSKARHFWQPEWNSGDFFLSTADAHAVFYILVGWLANFLPMDLYAWAVRFAEWSLLALGWVVLNRAVVPFPGFSVVSALLFAGLQRNTSMAGEWVIGGAESKGFAWAFVFWGLANAVRGRWSVAVVWLGLATALHVLVGGWAALVLAAVWILVGRRDESWKSLLVGGLVGLVLASAGLIPALMLNREVDPEVVAQANVIHVHERLPHHLYPPAFKQEKVRRYLLTIGAWLLIAPWSLRHESSRRFQLFVVISCAITIAGLAIVWLTRNDAAAQASLLRYYWFRSADITVPMGLCLGVGLLVESLWERRRGWAIGVLLIALAVGGWNSIDRIRQNWRIGLPHIFHQDLDSDEANRASYRAWRETCRWIEENTPPDAVFLTDANWRTLGWYAGRGEVVNWKQVPQDAASVVEWRERNRRLHGDVKSLSQRSKLNQKDPDHLVSVGAQLGATHAVTRATPPLSLPVLYENDYFRVYSLEGEEPATTSPAKDR</sequence>
<protein>
    <recommendedName>
        <fullName evidence="3">DUF6798 domain-containing protein</fullName>
    </recommendedName>
</protein>
<feature type="domain" description="DUF6798" evidence="3">
    <location>
        <begin position="414"/>
        <end position="472"/>
    </location>
</feature>
<feature type="transmembrane region" description="Helical" evidence="2">
    <location>
        <begin position="111"/>
        <end position="137"/>
    </location>
</feature>